<evidence type="ECO:0000256" key="3">
    <source>
        <dbReference type="ARBA" id="ARBA00022825"/>
    </source>
</evidence>
<feature type="domain" description="Peptidase S1" evidence="6">
    <location>
        <begin position="1"/>
        <end position="238"/>
    </location>
</feature>
<dbReference type="STRING" id="30419.A0A091VUC3"/>
<dbReference type="PhylomeDB" id="A0A091VUC3"/>
<keyword evidence="4" id="KW-1015">Disulfide bond</keyword>
<protein>
    <submittedName>
        <fullName evidence="7">Transmembrane protease serine 12</fullName>
    </submittedName>
</protein>
<dbReference type="PANTHER" id="PTHR24252">
    <property type="entry name" value="ACROSIN-RELATED"/>
    <property type="match status" value="1"/>
</dbReference>
<evidence type="ECO:0000259" key="6">
    <source>
        <dbReference type="PROSITE" id="PS50240"/>
    </source>
</evidence>
<dbReference type="PRINTS" id="PR00722">
    <property type="entry name" value="CHYMOTRYPSIN"/>
</dbReference>
<dbReference type="FunFam" id="2.40.10.10:FF:000003">
    <property type="entry name" value="Transmembrane serine protease 3"/>
    <property type="match status" value="1"/>
</dbReference>
<feature type="non-terminal residue" evidence="7">
    <location>
        <position position="1"/>
    </location>
</feature>
<organism evidence="7 8">
    <name type="scientific">Opisthocomus hoazin</name>
    <name type="common">Hoatzin</name>
    <name type="synonym">Phasianus hoazin</name>
    <dbReference type="NCBI Taxonomy" id="30419"/>
    <lineage>
        <taxon>Eukaryota</taxon>
        <taxon>Metazoa</taxon>
        <taxon>Chordata</taxon>
        <taxon>Craniata</taxon>
        <taxon>Vertebrata</taxon>
        <taxon>Euteleostomi</taxon>
        <taxon>Archelosauria</taxon>
        <taxon>Archosauria</taxon>
        <taxon>Dinosauria</taxon>
        <taxon>Saurischia</taxon>
        <taxon>Theropoda</taxon>
        <taxon>Coelurosauria</taxon>
        <taxon>Aves</taxon>
        <taxon>Neognathae</taxon>
        <taxon>Neoaves</taxon>
        <taxon>Opisthocomiformes</taxon>
        <taxon>Opisthocomidae</taxon>
        <taxon>Opisthocomus</taxon>
    </lineage>
</organism>
<evidence type="ECO:0000256" key="1">
    <source>
        <dbReference type="ARBA" id="ARBA00022670"/>
    </source>
</evidence>
<evidence type="ECO:0000256" key="2">
    <source>
        <dbReference type="ARBA" id="ARBA00022801"/>
    </source>
</evidence>
<dbReference type="InterPro" id="IPR001314">
    <property type="entry name" value="Peptidase_S1A"/>
</dbReference>
<evidence type="ECO:0000313" key="8">
    <source>
        <dbReference type="Proteomes" id="UP000053605"/>
    </source>
</evidence>
<dbReference type="GO" id="GO:0006508">
    <property type="term" value="P:proteolysis"/>
    <property type="evidence" value="ECO:0007669"/>
    <property type="project" value="UniProtKB-KW"/>
</dbReference>
<dbReference type="PROSITE" id="PS00135">
    <property type="entry name" value="TRYPSIN_SER"/>
    <property type="match status" value="1"/>
</dbReference>
<accession>A0A091VUC3</accession>
<dbReference type="InterPro" id="IPR001254">
    <property type="entry name" value="Trypsin_dom"/>
</dbReference>
<dbReference type="Gene3D" id="2.40.10.10">
    <property type="entry name" value="Trypsin-like serine proteases"/>
    <property type="match status" value="2"/>
</dbReference>
<dbReference type="InterPro" id="IPR043504">
    <property type="entry name" value="Peptidase_S1_PA_chymotrypsin"/>
</dbReference>
<dbReference type="Proteomes" id="UP000053605">
    <property type="component" value="Unassembled WGS sequence"/>
</dbReference>
<dbReference type="PROSITE" id="PS50240">
    <property type="entry name" value="TRYPSIN_DOM"/>
    <property type="match status" value="1"/>
</dbReference>
<evidence type="ECO:0000313" key="7">
    <source>
        <dbReference type="EMBL" id="KFR06370.1"/>
    </source>
</evidence>
<keyword evidence="7" id="KW-0472">Membrane</keyword>
<keyword evidence="3 5" id="KW-0720">Serine protease</keyword>
<feature type="non-terminal residue" evidence="7">
    <location>
        <position position="238"/>
    </location>
</feature>
<keyword evidence="2 5" id="KW-0378">Hydrolase</keyword>
<dbReference type="SUPFAM" id="SSF50494">
    <property type="entry name" value="Trypsin-like serine proteases"/>
    <property type="match status" value="1"/>
</dbReference>
<dbReference type="EMBL" id="KK734336">
    <property type="protein sequence ID" value="KFR06370.1"/>
    <property type="molecule type" value="Genomic_DNA"/>
</dbReference>
<proteinExistence type="predicted"/>
<dbReference type="SMART" id="SM00020">
    <property type="entry name" value="Tryp_SPc"/>
    <property type="match status" value="1"/>
</dbReference>
<keyword evidence="7" id="KW-0812">Transmembrane</keyword>
<dbReference type="Pfam" id="PF00089">
    <property type="entry name" value="Trypsin"/>
    <property type="match status" value="1"/>
</dbReference>
<evidence type="ECO:0000256" key="5">
    <source>
        <dbReference type="RuleBase" id="RU363034"/>
    </source>
</evidence>
<dbReference type="CDD" id="cd00190">
    <property type="entry name" value="Tryp_SPc"/>
    <property type="match status" value="1"/>
</dbReference>
<reference evidence="7 8" key="1">
    <citation type="submission" date="2014-04" db="EMBL/GenBank/DDBJ databases">
        <title>Genome evolution of avian class.</title>
        <authorList>
            <person name="Zhang G."/>
            <person name="Li C."/>
        </authorList>
    </citation>
    <scope>NUCLEOTIDE SEQUENCE [LARGE SCALE GENOMIC DNA]</scope>
    <source>
        <strain evidence="7">BGI_N306</strain>
    </source>
</reference>
<dbReference type="PANTHER" id="PTHR24252:SF21">
    <property type="entry name" value="TRANSMEMBRANE SERINE PROTEASE 12"/>
    <property type="match status" value="1"/>
</dbReference>
<dbReference type="PROSITE" id="PS00134">
    <property type="entry name" value="TRYPSIN_HIS"/>
    <property type="match status" value="1"/>
</dbReference>
<evidence type="ECO:0000256" key="4">
    <source>
        <dbReference type="ARBA" id="ARBA00023157"/>
    </source>
</evidence>
<dbReference type="InterPro" id="IPR033116">
    <property type="entry name" value="TRYPSIN_SER"/>
</dbReference>
<dbReference type="InterPro" id="IPR009003">
    <property type="entry name" value="Peptidase_S1_PA"/>
</dbReference>
<keyword evidence="8" id="KW-1185">Reference proteome</keyword>
<dbReference type="AlphaFoldDB" id="A0A091VUC3"/>
<dbReference type="GO" id="GO:0004252">
    <property type="term" value="F:serine-type endopeptidase activity"/>
    <property type="evidence" value="ECO:0007669"/>
    <property type="project" value="InterPro"/>
</dbReference>
<gene>
    <name evidence="7" type="ORF">N306_05691</name>
</gene>
<dbReference type="InterPro" id="IPR018114">
    <property type="entry name" value="TRYPSIN_HIS"/>
</dbReference>
<name>A0A091VUC3_OPIHO</name>
<sequence length="238" mass="26110">IVGGQNAPIGAWPWSVSLQVHQTGKQFAHICGGVLVNENSVLTAAHCVTGRKDPHSWRAVLGMHNLWEHGKHIEKRNIASITVHPEFKKETFENDLALFELHPAVRYSDYIQPICLPPAQLHPPLDNHTECLISGWGRTAEKGKISAVLKEAQVEIIPTRVCNSSAAYGGLVTPNMICAGSWSGGIDTCQGDSGGPLACYHLSTNRYYLLGIASFGFGCARPKFPGIYVRLSPYRRWI</sequence>
<keyword evidence="1 5" id="KW-0645">Protease</keyword>